<protein>
    <submittedName>
        <fullName evidence="1">Uncharacterized protein</fullName>
    </submittedName>
</protein>
<accession>A0A382RMP5</accession>
<gene>
    <name evidence="1" type="ORF">METZ01_LOCUS351386</name>
</gene>
<reference evidence="1" key="1">
    <citation type="submission" date="2018-05" db="EMBL/GenBank/DDBJ databases">
        <authorList>
            <person name="Lanie J.A."/>
            <person name="Ng W.-L."/>
            <person name="Kazmierczak K.M."/>
            <person name="Andrzejewski T.M."/>
            <person name="Davidsen T.M."/>
            <person name="Wayne K.J."/>
            <person name="Tettelin H."/>
            <person name="Glass J.I."/>
            <person name="Rusch D."/>
            <person name="Podicherti R."/>
            <person name="Tsui H.-C.T."/>
            <person name="Winkler M.E."/>
        </authorList>
    </citation>
    <scope>NUCLEOTIDE SEQUENCE</scope>
</reference>
<proteinExistence type="predicted"/>
<dbReference type="AlphaFoldDB" id="A0A382RMP5"/>
<dbReference type="EMBL" id="UINC01122613">
    <property type="protein sequence ID" value="SVC98532.1"/>
    <property type="molecule type" value="Genomic_DNA"/>
</dbReference>
<name>A0A382RMP5_9ZZZZ</name>
<organism evidence="1">
    <name type="scientific">marine metagenome</name>
    <dbReference type="NCBI Taxonomy" id="408172"/>
    <lineage>
        <taxon>unclassified sequences</taxon>
        <taxon>metagenomes</taxon>
        <taxon>ecological metagenomes</taxon>
    </lineage>
</organism>
<feature type="non-terminal residue" evidence="1">
    <location>
        <position position="1"/>
    </location>
</feature>
<evidence type="ECO:0000313" key="1">
    <source>
        <dbReference type="EMBL" id="SVC98532.1"/>
    </source>
</evidence>
<sequence>EFKSLFDDEIFSWRFYLMTSTRDQKPE</sequence>